<reference evidence="1 2" key="1">
    <citation type="submission" date="2017-12" db="EMBL/GenBank/DDBJ databases">
        <title>High-resolution comparative analysis of great ape genomes.</title>
        <authorList>
            <person name="Pollen A."/>
            <person name="Hastie A."/>
            <person name="Hormozdiari F."/>
            <person name="Dougherty M."/>
            <person name="Liu R."/>
            <person name="Chaisson M."/>
            <person name="Hoppe E."/>
            <person name="Hill C."/>
            <person name="Pang A."/>
            <person name="Hillier L."/>
            <person name="Baker C."/>
            <person name="Armstrong J."/>
            <person name="Shendure J."/>
            <person name="Paten B."/>
            <person name="Wilson R."/>
            <person name="Chao H."/>
            <person name="Schneider V."/>
            <person name="Ventura M."/>
            <person name="Kronenberg Z."/>
            <person name="Murali S."/>
            <person name="Gordon D."/>
            <person name="Cantsilieris S."/>
            <person name="Munson K."/>
            <person name="Nelson B."/>
            <person name="Raja A."/>
            <person name="Underwood J."/>
            <person name="Diekhans M."/>
            <person name="Fiddes I."/>
            <person name="Haussler D."/>
            <person name="Eichler E."/>
        </authorList>
    </citation>
    <scope>NUCLEOTIDE SEQUENCE [LARGE SCALE GENOMIC DNA]</scope>
    <source>
        <strain evidence="1">Yerkes chimp pedigree #C0471</strain>
    </source>
</reference>
<sequence length="47" mass="5413">MISEKMVKLAAENTEMQKDYSSFLSRKSKIKIAKDDCVFGNIKEEDL</sequence>
<protein>
    <submittedName>
        <fullName evidence="1">SNX31 isoform 2</fullName>
    </submittedName>
</protein>
<dbReference type="AlphaFoldDB" id="A0A2J8PMG3"/>
<comment type="caution">
    <text evidence="1">The sequence shown here is derived from an EMBL/GenBank/DDBJ whole genome shotgun (WGS) entry which is preliminary data.</text>
</comment>
<evidence type="ECO:0000313" key="2">
    <source>
        <dbReference type="Proteomes" id="UP000236370"/>
    </source>
</evidence>
<evidence type="ECO:0000313" key="1">
    <source>
        <dbReference type="EMBL" id="PNI85210.1"/>
    </source>
</evidence>
<name>A0A2J8PMG3_PANTR</name>
<dbReference type="EMBL" id="NBAG03000213">
    <property type="protein sequence ID" value="PNI85210.1"/>
    <property type="molecule type" value="Genomic_DNA"/>
</dbReference>
<organism evidence="1 2">
    <name type="scientific">Pan troglodytes</name>
    <name type="common">Chimpanzee</name>
    <dbReference type="NCBI Taxonomy" id="9598"/>
    <lineage>
        <taxon>Eukaryota</taxon>
        <taxon>Metazoa</taxon>
        <taxon>Chordata</taxon>
        <taxon>Craniata</taxon>
        <taxon>Vertebrata</taxon>
        <taxon>Euteleostomi</taxon>
        <taxon>Mammalia</taxon>
        <taxon>Eutheria</taxon>
        <taxon>Euarchontoglires</taxon>
        <taxon>Primates</taxon>
        <taxon>Haplorrhini</taxon>
        <taxon>Catarrhini</taxon>
        <taxon>Hominidae</taxon>
        <taxon>Pan</taxon>
    </lineage>
</organism>
<gene>
    <name evidence="1" type="ORF">CK820_G0001978</name>
</gene>
<feature type="non-terminal residue" evidence="1">
    <location>
        <position position="1"/>
    </location>
</feature>
<proteinExistence type="predicted"/>
<dbReference type="Proteomes" id="UP000236370">
    <property type="component" value="Unassembled WGS sequence"/>
</dbReference>
<accession>A0A2J8PMG3</accession>